<comment type="caution">
    <text evidence="1">The sequence shown here is derived from an EMBL/GenBank/DDBJ whole genome shotgun (WGS) entry which is preliminary data.</text>
</comment>
<name>T2IWD9_CROWT</name>
<dbReference type="GO" id="GO:0003677">
    <property type="term" value="F:DNA binding"/>
    <property type="evidence" value="ECO:0007669"/>
    <property type="project" value="InterPro"/>
</dbReference>
<protein>
    <recommendedName>
        <fullName evidence="3">HTH luxR-type domain-containing protein</fullName>
    </recommendedName>
</protein>
<dbReference type="AlphaFoldDB" id="T2IWD9"/>
<proteinExistence type="predicted"/>
<evidence type="ECO:0000313" key="2">
    <source>
        <dbReference type="Proteomes" id="UP000017981"/>
    </source>
</evidence>
<reference evidence="1 2" key="1">
    <citation type="submission" date="2013-01" db="EMBL/GenBank/DDBJ databases">
        <authorList>
            <person name="Bench S."/>
        </authorList>
    </citation>
    <scope>NUCLEOTIDE SEQUENCE [LARGE SCALE GENOMIC DNA]</scope>
    <source>
        <strain evidence="1 2">WH 0005</strain>
    </source>
</reference>
<dbReference type="Gene3D" id="1.10.10.10">
    <property type="entry name" value="Winged helix-like DNA-binding domain superfamily/Winged helix DNA-binding domain"/>
    <property type="match status" value="1"/>
</dbReference>
<dbReference type="InterPro" id="IPR016032">
    <property type="entry name" value="Sig_transdc_resp-reg_C-effctor"/>
</dbReference>
<dbReference type="EMBL" id="CAQL01000937">
    <property type="protein sequence ID" value="CCQ57981.1"/>
    <property type="molecule type" value="Genomic_DNA"/>
</dbReference>
<sequence length="85" mass="10054">MTYSITLFPERAQQTLKLLCEGKEKHEILTLLDLSPNTYKKYLTDFRRHFKKKEVHAIVVLCLQSNLLEDTSPRRRRNAILTHLS</sequence>
<dbReference type="GO" id="GO:0006355">
    <property type="term" value="P:regulation of DNA-templated transcription"/>
    <property type="evidence" value="ECO:0007669"/>
    <property type="project" value="InterPro"/>
</dbReference>
<accession>T2IWD9</accession>
<reference evidence="1 2" key="2">
    <citation type="submission" date="2013-09" db="EMBL/GenBank/DDBJ databases">
        <title>Whole genome comparison of six Crocosphaera watsonii strains with differing phenotypes.</title>
        <authorList>
            <person name="Bench S.R."/>
            <person name="Heller P."/>
            <person name="Frank I."/>
            <person name="Arciniega M."/>
            <person name="Shilova I.N."/>
            <person name="Zehr J.P."/>
        </authorList>
    </citation>
    <scope>NUCLEOTIDE SEQUENCE [LARGE SCALE GENOMIC DNA]</scope>
    <source>
        <strain evidence="1 2">WH 0005</strain>
    </source>
</reference>
<evidence type="ECO:0000313" key="1">
    <source>
        <dbReference type="EMBL" id="CCQ57981.1"/>
    </source>
</evidence>
<evidence type="ECO:0008006" key="3">
    <source>
        <dbReference type="Google" id="ProtNLM"/>
    </source>
</evidence>
<gene>
    <name evidence="1" type="ORF">CWATWH0005_5588</name>
</gene>
<organism evidence="1 2">
    <name type="scientific">Crocosphaera watsonii WH 0005</name>
    <dbReference type="NCBI Taxonomy" id="423472"/>
    <lineage>
        <taxon>Bacteria</taxon>
        <taxon>Bacillati</taxon>
        <taxon>Cyanobacteriota</taxon>
        <taxon>Cyanophyceae</taxon>
        <taxon>Oscillatoriophycideae</taxon>
        <taxon>Chroococcales</taxon>
        <taxon>Aphanothecaceae</taxon>
        <taxon>Crocosphaera</taxon>
    </lineage>
</organism>
<dbReference type="Proteomes" id="UP000017981">
    <property type="component" value="Unassembled WGS sequence"/>
</dbReference>
<dbReference type="InterPro" id="IPR036388">
    <property type="entry name" value="WH-like_DNA-bd_sf"/>
</dbReference>
<dbReference type="RefSeq" id="WP_021833712.1">
    <property type="nucleotide sequence ID" value="NZ_CAQL01000937.1"/>
</dbReference>
<dbReference type="SUPFAM" id="SSF46894">
    <property type="entry name" value="C-terminal effector domain of the bipartite response regulators"/>
    <property type="match status" value="1"/>
</dbReference>